<dbReference type="Proteomes" id="UP000226092">
    <property type="component" value="Segment"/>
</dbReference>
<dbReference type="RefSeq" id="YP_009834382.1">
    <property type="nucleotide sequence ID" value="NC_048673.1"/>
</dbReference>
<dbReference type="GeneID" id="55604449"/>
<dbReference type="KEGG" id="vg:55604449"/>
<keyword evidence="2" id="KW-1185">Reference proteome</keyword>
<accession>A0A223LDD7</accession>
<proteinExistence type="predicted"/>
<sequence>MNWFTKKRKSKGERLKAQATHTDDFGALYKYVNGRLFHFRRHPCWDDICVWGIINLPENHKIYKR</sequence>
<dbReference type="EMBL" id="MF448340">
    <property type="protein sequence ID" value="ASU00470.1"/>
    <property type="molecule type" value="Genomic_DNA"/>
</dbReference>
<protein>
    <submittedName>
        <fullName evidence="1">Putative transcriptional regulator</fullName>
    </submittedName>
</protein>
<name>A0A223LDD7_9CAUD</name>
<evidence type="ECO:0000313" key="2">
    <source>
        <dbReference type="Proteomes" id="UP000226092"/>
    </source>
</evidence>
<reference evidence="1 2" key="1">
    <citation type="submission" date="2017-07" db="EMBL/GenBank/DDBJ databases">
        <title>In vitro design and evaluation of phage cocktails against multidrug-resistant Aeromonas salmonicida.</title>
        <authorList>
            <person name="Chen L."/>
            <person name="Yuan S."/>
            <person name="Ma Y."/>
        </authorList>
    </citation>
    <scope>NUCLEOTIDE SEQUENCE [LARGE SCALE GENOMIC DNA]</scope>
</reference>
<evidence type="ECO:0000313" key="1">
    <source>
        <dbReference type="EMBL" id="ASU00470.1"/>
    </source>
</evidence>
<organism evidence="1 2">
    <name type="scientific">Aeromonas phage AS-zj</name>
    <dbReference type="NCBI Taxonomy" id="2024208"/>
    <lineage>
        <taxon>Viruses</taxon>
        <taxon>Duplodnaviria</taxon>
        <taxon>Heunggongvirae</taxon>
        <taxon>Uroviricota</taxon>
        <taxon>Caudoviricetes</taxon>
        <taxon>Pantevenvirales</taxon>
        <taxon>Straboviridae</taxon>
        <taxon>Emmerichvirinae</taxon>
        <taxon>Ceceduovirus</taxon>
        <taxon>Ceceduovirus aszj</taxon>
    </lineage>
</organism>